<dbReference type="CDD" id="cd05233">
    <property type="entry name" value="SDR_c"/>
    <property type="match status" value="1"/>
</dbReference>
<dbReference type="Gene3D" id="3.40.50.720">
    <property type="entry name" value="NAD(P)-binding Rossmann-like Domain"/>
    <property type="match status" value="1"/>
</dbReference>
<dbReference type="eggNOG" id="COG0300">
    <property type="taxonomic scope" value="Bacteria"/>
</dbReference>
<dbReference type="RefSeq" id="WP_008854501.1">
    <property type="nucleotide sequence ID" value="NZ_AGFR01000009.1"/>
</dbReference>
<dbReference type="PANTHER" id="PTHR44196:SF1">
    <property type="entry name" value="DEHYDROGENASE_REDUCTASE SDR FAMILY MEMBER 7B"/>
    <property type="match status" value="1"/>
</dbReference>
<dbReference type="GO" id="GO:0016020">
    <property type="term" value="C:membrane"/>
    <property type="evidence" value="ECO:0007669"/>
    <property type="project" value="TreeGrafter"/>
</dbReference>
<comment type="similarity">
    <text evidence="1 3">Belongs to the short-chain dehydrogenases/reductases (SDR) family.</text>
</comment>
<dbReference type="AlphaFoldDB" id="G6F1L5"/>
<organism evidence="4 5">
    <name type="scientific">Commensalibacter intestini A911</name>
    <dbReference type="NCBI Taxonomy" id="1088868"/>
    <lineage>
        <taxon>Bacteria</taxon>
        <taxon>Pseudomonadati</taxon>
        <taxon>Pseudomonadota</taxon>
        <taxon>Alphaproteobacteria</taxon>
        <taxon>Acetobacterales</taxon>
        <taxon>Acetobacteraceae</taxon>
    </lineage>
</organism>
<dbReference type="InterPro" id="IPR020904">
    <property type="entry name" value="Sc_DH/Rdtase_CS"/>
</dbReference>
<dbReference type="PANTHER" id="PTHR44196">
    <property type="entry name" value="DEHYDROGENASE/REDUCTASE SDR FAMILY MEMBER 7B"/>
    <property type="match status" value="1"/>
</dbReference>
<dbReference type="InterPro" id="IPR036291">
    <property type="entry name" value="NAD(P)-bd_dom_sf"/>
</dbReference>
<dbReference type="OrthoDB" id="9793825at2"/>
<evidence type="ECO:0000256" key="2">
    <source>
        <dbReference type="ARBA" id="ARBA00023002"/>
    </source>
</evidence>
<proteinExistence type="inferred from homology"/>
<dbReference type="EC" id="2.5.1.9" evidence="4"/>
<dbReference type="PRINTS" id="PR00081">
    <property type="entry name" value="GDHRDH"/>
</dbReference>
<protein>
    <submittedName>
        <fullName evidence="4">Short-chain dehydrogenase</fullName>
        <ecNumber evidence="4">2.5.1.9</ecNumber>
    </submittedName>
</protein>
<accession>G6F1L5</accession>
<evidence type="ECO:0000313" key="5">
    <source>
        <dbReference type="Proteomes" id="UP000005939"/>
    </source>
</evidence>
<dbReference type="EMBL" id="AGFR01000009">
    <property type="protein sequence ID" value="EHD13319.1"/>
    <property type="molecule type" value="Genomic_DNA"/>
</dbReference>
<evidence type="ECO:0000313" key="4">
    <source>
        <dbReference type="EMBL" id="EHD13319.1"/>
    </source>
</evidence>
<dbReference type="SUPFAM" id="SSF51735">
    <property type="entry name" value="NAD(P)-binding Rossmann-fold domains"/>
    <property type="match status" value="1"/>
</dbReference>
<reference evidence="4 5" key="1">
    <citation type="submission" date="2011-10" db="EMBL/GenBank/DDBJ databases">
        <title>Genome Sequence of Commensalibacter intestini A911, isolated from Drosophila gut.</title>
        <authorList>
            <person name="Lee W.-J."/>
            <person name="Kim E.-K."/>
        </authorList>
    </citation>
    <scope>NUCLEOTIDE SEQUENCE [LARGE SCALE GENOMIC DNA]</scope>
    <source>
        <strain evidence="4 5">A911</strain>
    </source>
</reference>
<keyword evidence="4" id="KW-0808">Transferase</keyword>
<dbReference type="GO" id="GO:0016491">
    <property type="term" value="F:oxidoreductase activity"/>
    <property type="evidence" value="ECO:0007669"/>
    <property type="project" value="UniProtKB-KW"/>
</dbReference>
<name>G6F1L5_9PROT</name>
<keyword evidence="2" id="KW-0560">Oxidoreductase</keyword>
<dbReference type="STRING" id="1088868.CIN_15110"/>
<dbReference type="Pfam" id="PF00106">
    <property type="entry name" value="adh_short"/>
    <property type="match status" value="1"/>
</dbReference>
<dbReference type="PROSITE" id="PS00061">
    <property type="entry name" value="ADH_SHORT"/>
    <property type="match status" value="1"/>
</dbReference>
<dbReference type="GO" id="GO:0004746">
    <property type="term" value="F:riboflavin synthase activity"/>
    <property type="evidence" value="ECO:0007669"/>
    <property type="project" value="UniProtKB-EC"/>
</dbReference>
<comment type="caution">
    <text evidence="4">The sequence shown here is derived from an EMBL/GenBank/DDBJ whole genome shotgun (WGS) entry which is preliminary data.</text>
</comment>
<evidence type="ECO:0000256" key="1">
    <source>
        <dbReference type="ARBA" id="ARBA00006484"/>
    </source>
</evidence>
<dbReference type="InterPro" id="IPR002347">
    <property type="entry name" value="SDR_fam"/>
</dbReference>
<dbReference type="PRINTS" id="PR00080">
    <property type="entry name" value="SDRFAMILY"/>
</dbReference>
<gene>
    <name evidence="4" type="ORF">CIN_15110</name>
</gene>
<evidence type="ECO:0000256" key="3">
    <source>
        <dbReference type="RuleBase" id="RU000363"/>
    </source>
</evidence>
<sequence>MRFHFFKRSKKVAVITGATGGLGKELVKRLLKEQYRIIMVARSLKQIEQISLHYGKDVTGCICDLSHANEITYLCNDIRSRFGQIDVLVHSAGKISPGPLDTQSDQMILDQMNANLTGAILITKGLLSLMKRNSSIIFINSLGGLLPLKDSALYSASKFGLRGFALALSMELRAKRIYVSSIFPGAVETPMLHKEMKSGGSVLNFCSPPLSTETVCQTVLKAIRQKKLEYYIPKWSGIQIKLLMLKPGLLKLLMPILEKQGKKGLKAWQEQQLGSAQKDKS</sequence>
<dbReference type="Proteomes" id="UP000005939">
    <property type="component" value="Unassembled WGS sequence"/>
</dbReference>